<sequence length="133" mass="15826">MADPAVIHAYRHLYRGLLQAVQYSKPARYTARDQLRRAFREKGAKYDYRSIARTIRFLNAATRQRALEHRVLKNLIIIAWYRYDNAPSWRSIRLDQRAQEKKKALEKHVEATVYDHYDMTIAMLNKSMGLCLR</sequence>
<dbReference type="Proteomes" id="UP000286045">
    <property type="component" value="Unassembled WGS sequence"/>
</dbReference>
<protein>
    <submittedName>
        <fullName evidence="1">Uncharacterized protein</fullName>
    </submittedName>
</protein>
<evidence type="ECO:0000313" key="2">
    <source>
        <dbReference type="Proteomes" id="UP000286045"/>
    </source>
</evidence>
<dbReference type="AlphaFoldDB" id="A0A439CR21"/>
<name>A0A439CR21_9PEZI</name>
<reference evidence="1 2" key="1">
    <citation type="submission" date="2018-12" db="EMBL/GenBank/DDBJ databases">
        <title>Draft genome sequence of Xylaria grammica IHI A82.</title>
        <authorList>
            <person name="Buettner E."/>
            <person name="Kellner H."/>
        </authorList>
    </citation>
    <scope>NUCLEOTIDE SEQUENCE [LARGE SCALE GENOMIC DNA]</scope>
    <source>
        <strain evidence="1 2">IHI A82</strain>
    </source>
</reference>
<accession>A0A439CR21</accession>
<keyword evidence="2" id="KW-1185">Reference proteome</keyword>
<dbReference type="STRING" id="363999.A0A439CR21"/>
<evidence type="ECO:0000313" key="1">
    <source>
        <dbReference type="EMBL" id="RWA04614.1"/>
    </source>
</evidence>
<comment type="caution">
    <text evidence="1">The sequence shown here is derived from an EMBL/GenBank/DDBJ whole genome shotgun (WGS) entry which is preliminary data.</text>
</comment>
<dbReference type="EMBL" id="RYZI01000541">
    <property type="protein sequence ID" value="RWA04614.1"/>
    <property type="molecule type" value="Genomic_DNA"/>
</dbReference>
<gene>
    <name evidence="1" type="ORF">EKO27_g10493</name>
</gene>
<organism evidence="1 2">
    <name type="scientific">Xylaria grammica</name>
    <dbReference type="NCBI Taxonomy" id="363999"/>
    <lineage>
        <taxon>Eukaryota</taxon>
        <taxon>Fungi</taxon>
        <taxon>Dikarya</taxon>
        <taxon>Ascomycota</taxon>
        <taxon>Pezizomycotina</taxon>
        <taxon>Sordariomycetes</taxon>
        <taxon>Xylariomycetidae</taxon>
        <taxon>Xylariales</taxon>
        <taxon>Xylariaceae</taxon>
        <taxon>Xylaria</taxon>
    </lineage>
</organism>
<proteinExistence type="predicted"/>